<dbReference type="RefSeq" id="WP_088246660.1">
    <property type="nucleotide sequence ID" value="NZ_NHMK01000003.1"/>
</dbReference>
<dbReference type="Proteomes" id="UP000197208">
    <property type="component" value="Unassembled WGS sequence"/>
</dbReference>
<name>A0A246BTH5_9DEIO</name>
<feature type="compositionally biased region" description="Basic residues" evidence="5">
    <location>
        <begin position="1"/>
        <end position="11"/>
    </location>
</feature>
<dbReference type="AlphaFoldDB" id="A0A246BTH5"/>
<dbReference type="InterPro" id="IPR011010">
    <property type="entry name" value="DNA_brk_join_enz"/>
</dbReference>
<evidence type="ECO:0000256" key="4">
    <source>
        <dbReference type="PROSITE-ProRule" id="PRU01248"/>
    </source>
</evidence>
<sequence>MKKKDKKNRNLKNKDKPTSPPAEFVAPAPHVWVEVDIEWDSLDKAARRRLVLQALEDGDIDVLWSATHHNLLLYGRGGSHTSQHTVRGYRTGVAAFLAFALPLGWQRMTDHDTDLTIGYLRALERTGLTPGTINARRSAARALYRALRWAGVLLADPFADTPRVADREDRWAKREAYSREDIAALLAVATPEEQRMILLGSHAALRMSEMTSLTWDAVDLAKKVMVVTGKGRKTARVHLSGPLHAALSAVPAGEREGHVLPWQDPKTIRVLLRALCSLAGVQYARRQVHGLRHAAATMLLAQTGDIYVVSRHLRHSSISSTEIYAKLSSTKLSDALDAWDAPEPPEDDAPATPDEDDEAAD</sequence>
<evidence type="ECO:0000256" key="2">
    <source>
        <dbReference type="ARBA" id="ARBA00023125"/>
    </source>
</evidence>
<protein>
    <recommendedName>
        <fullName evidence="10">Integrase</fullName>
    </recommendedName>
</protein>
<dbReference type="SUPFAM" id="SSF56349">
    <property type="entry name" value="DNA breaking-rejoining enzymes"/>
    <property type="match status" value="1"/>
</dbReference>
<feature type="domain" description="Tyr recombinase" evidence="6">
    <location>
        <begin position="172"/>
        <end position="337"/>
    </location>
</feature>
<keyword evidence="1" id="KW-0229">DNA integration</keyword>
<evidence type="ECO:0000313" key="8">
    <source>
        <dbReference type="EMBL" id="OWL98967.1"/>
    </source>
</evidence>
<dbReference type="GO" id="GO:0006310">
    <property type="term" value="P:DNA recombination"/>
    <property type="evidence" value="ECO:0007669"/>
    <property type="project" value="UniProtKB-KW"/>
</dbReference>
<dbReference type="Gene3D" id="1.10.443.10">
    <property type="entry name" value="Intergrase catalytic core"/>
    <property type="match status" value="1"/>
</dbReference>
<dbReference type="Gene3D" id="1.10.150.130">
    <property type="match status" value="1"/>
</dbReference>
<evidence type="ECO:0000259" key="6">
    <source>
        <dbReference type="PROSITE" id="PS51898"/>
    </source>
</evidence>
<evidence type="ECO:0000256" key="5">
    <source>
        <dbReference type="SAM" id="MobiDB-lite"/>
    </source>
</evidence>
<dbReference type="InterPro" id="IPR002104">
    <property type="entry name" value="Integrase_catalytic"/>
</dbReference>
<proteinExistence type="predicted"/>
<dbReference type="PROSITE" id="PS51898">
    <property type="entry name" value="TYR_RECOMBINASE"/>
    <property type="match status" value="1"/>
</dbReference>
<dbReference type="InterPro" id="IPR050090">
    <property type="entry name" value="Tyrosine_recombinase_XerCD"/>
</dbReference>
<dbReference type="PROSITE" id="PS51900">
    <property type="entry name" value="CB"/>
    <property type="match status" value="1"/>
</dbReference>
<keyword evidence="9" id="KW-1185">Reference proteome</keyword>
<feature type="domain" description="Core-binding (CB)" evidence="7">
    <location>
        <begin position="55"/>
        <end position="148"/>
    </location>
</feature>
<comment type="caution">
    <text evidence="8">The sequence shown here is derived from an EMBL/GenBank/DDBJ whole genome shotgun (WGS) entry which is preliminary data.</text>
</comment>
<feature type="region of interest" description="Disordered" evidence="5">
    <location>
        <begin position="335"/>
        <end position="361"/>
    </location>
</feature>
<dbReference type="Pfam" id="PF00589">
    <property type="entry name" value="Phage_integrase"/>
    <property type="match status" value="1"/>
</dbReference>
<dbReference type="InterPro" id="IPR013762">
    <property type="entry name" value="Integrase-like_cat_sf"/>
</dbReference>
<dbReference type="PANTHER" id="PTHR30349:SF81">
    <property type="entry name" value="TYROSINE RECOMBINASE XERC"/>
    <property type="match status" value="1"/>
</dbReference>
<evidence type="ECO:0008006" key="10">
    <source>
        <dbReference type="Google" id="ProtNLM"/>
    </source>
</evidence>
<keyword evidence="2 4" id="KW-0238">DNA-binding</keyword>
<evidence type="ECO:0000256" key="3">
    <source>
        <dbReference type="ARBA" id="ARBA00023172"/>
    </source>
</evidence>
<gene>
    <name evidence="8" type="ORF">CBQ26_00475</name>
</gene>
<evidence type="ECO:0000256" key="1">
    <source>
        <dbReference type="ARBA" id="ARBA00022908"/>
    </source>
</evidence>
<dbReference type="InterPro" id="IPR004107">
    <property type="entry name" value="Integrase_SAM-like_N"/>
</dbReference>
<dbReference type="InterPro" id="IPR044068">
    <property type="entry name" value="CB"/>
</dbReference>
<keyword evidence="3" id="KW-0233">DNA recombination</keyword>
<evidence type="ECO:0000313" key="9">
    <source>
        <dbReference type="Proteomes" id="UP000197208"/>
    </source>
</evidence>
<dbReference type="GO" id="GO:0003677">
    <property type="term" value="F:DNA binding"/>
    <property type="evidence" value="ECO:0007669"/>
    <property type="project" value="UniProtKB-UniRule"/>
</dbReference>
<accession>A0A246BTH5</accession>
<evidence type="ECO:0000259" key="7">
    <source>
        <dbReference type="PROSITE" id="PS51900"/>
    </source>
</evidence>
<dbReference type="Pfam" id="PF02899">
    <property type="entry name" value="Phage_int_SAM_1"/>
    <property type="match status" value="1"/>
</dbReference>
<dbReference type="PANTHER" id="PTHR30349">
    <property type="entry name" value="PHAGE INTEGRASE-RELATED"/>
    <property type="match status" value="1"/>
</dbReference>
<dbReference type="EMBL" id="NHMK01000003">
    <property type="protein sequence ID" value="OWL98967.1"/>
    <property type="molecule type" value="Genomic_DNA"/>
</dbReference>
<dbReference type="OrthoDB" id="61643at2"/>
<dbReference type="InterPro" id="IPR010998">
    <property type="entry name" value="Integrase_recombinase_N"/>
</dbReference>
<dbReference type="GO" id="GO:0015074">
    <property type="term" value="P:DNA integration"/>
    <property type="evidence" value="ECO:0007669"/>
    <property type="project" value="UniProtKB-KW"/>
</dbReference>
<feature type="region of interest" description="Disordered" evidence="5">
    <location>
        <begin position="1"/>
        <end position="23"/>
    </location>
</feature>
<feature type="compositionally biased region" description="Acidic residues" evidence="5">
    <location>
        <begin position="343"/>
        <end position="361"/>
    </location>
</feature>
<reference evidence="8 9" key="1">
    <citation type="submission" date="2017-05" db="EMBL/GenBank/DDBJ databases">
        <title>De novo genome assembly of Deniococcus indicus strain DR1.</title>
        <authorList>
            <person name="Chauhan D."/>
            <person name="Yennamalli R.M."/>
            <person name="Priyadarshini R."/>
        </authorList>
    </citation>
    <scope>NUCLEOTIDE SEQUENCE [LARGE SCALE GENOMIC DNA]</scope>
    <source>
        <strain evidence="8 9">DR1</strain>
    </source>
</reference>
<dbReference type="CDD" id="cd00397">
    <property type="entry name" value="DNA_BRE_C"/>
    <property type="match status" value="1"/>
</dbReference>
<organism evidence="8 9">
    <name type="scientific">Deinococcus indicus</name>
    <dbReference type="NCBI Taxonomy" id="223556"/>
    <lineage>
        <taxon>Bacteria</taxon>
        <taxon>Thermotogati</taxon>
        <taxon>Deinococcota</taxon>
        <taxon>Deinococci</taxon>
        <taxon>Deinococcales</taxon>
        <taxon>Deinococcaceae</taxon>
        <taxon>Deinococcus</taxon>
    </lineage>
</organism>